<reference evidence="4" key="1">
    <citation type="journal article" date="2021" name="IMA Fungus">
        <title>Genomic characterization of three marine fungi, including Emericellopsis atlantica sp. nov. with signatures of a generalist lifestyle and marine biomass degradation.</title>
        <authorList>
            <person name="Hagestad O.C."/>
            <person name="Hou L."/>
            <person name="Andersen J.H."/>
            <person name="Hansen E.H."/>
            <person name="Altermark B."/>
            <person name="Li C."/>
            <person name="Kuhnert E."/>
            <person name="Cox R.J."/>
            <person name="Crous P.W."/>
            <person name="Spatafora J.W."/>
            <person name="Lail K."/>
            <person name="Amirebrahimi M."/>
            <person name="Lipzen A."/>
            <person name="Pangilinan J."/>
            <person name="Andreopoulos W."/>
            <person name="Hayes R.D."/>
            <person name="Ng V."/>
            <person name="Grigoriev I.V."/>
            <person name="Jackson S.A."/>
            <person name="Sutton T.D.S."/>
            <person name="Dobson A.D.W."/>
            <person name="Rama T."/>
        </authorList>
    </citation>
    <scope>NUCLEOTIDE SEQUENCE</scope>
    <source>
        <strain evidence="4">TRa018bII</strain>
    </source>
</reference>
<evidence type="ECO:0000256" key="2">
    <source>
        <dbReference type="ARBA" id="ARBA00022801"/>
    </source>
</evidence>
<dbReference type="Proteomes" id="UP000824998">
    <property type="component" value="Unassembled WGS sequence"/>
</dbReference>
<sequence length="138" mass="15372">MSALPKMLRVKTSRIKEDLDIVACLFSAKAIPFATIDGSLSLPERRKVLSNFKSNPDVKVLLMTLGTGAAIGRILRLGQEKQVTIIHYIMNGTVEKLQLATVGWEQRGDNEVDEKLKELLVRISHGFGYSCRVIQAYV</sequence>
<dbReference type="Gene3D" id="3.40.50.300">
    <property type="entry name" value="P-loop containing nucleotide triphosphate hydrolases"/>
    <property type="match status" value="2"/>
</dbReference>
<dbReference type="EMBL" id="MU251732">
    <property type="protein sequence ID" value="KAG9229783.1"/>
    <property type="molecule type" value="Genomic_DNA"/>
</dbReference>
<gene>
    <name evidence="4" type="ORF">BJ875DRAFT_507726</name>
</gene>
<dbReference type="GO" id="GO:0008094">
    <property type="term" value="F:ATP-dependent activity, acting on DNA"/>
    <property type="evidence" value="ECO:0007669"/>
    <property type="project" value="TreeGrafter"/>
</dbReference>
<dbReference type="InterPro" id="IPR027417">
    <property type="entry name" value="P-loop_NTPase"/>
</dbReference>
<keyword evidence="1" id="KW-0547">Nucleotide-binding</keyword>
<keyword evidence="2" id="KW-0378">Hydrolase</keyword>
<dbReference type="GO" id="GO:0005634">
    <property type="term" value="C:nucleus"/>
    <property type="evidence" value="ECO:0007669"/>
    <property type="project" value="TreeGrafter"/>
</dbReference>
<dbReference type="AlphaFoldDB" id="A0A9P8C0V1"/>
<dbReference type="InterPro" id="IPR050628">
    <property type="entry name" value="SNF2_RAD54_helicase_TF"/>
</dbReference>
<dbReference type="PANTHER" id="PTHR45626:SF22">
    <property type="entry name" value="DNA REPAIR PROTEIN RAD5"/>
    <property type="match status" value="1"/>
</dbReference>
<dbReference type="OrthoDB" id="448448at2759"/>
<organism evidence="4 5">
    <name type="scientific">Amylocarpus encephaloides</name>
    <dbReference type="NCBI Taxonomy" id="45428"/>
    <lineage>
        <taxon>Eukaryota</taxon>
        <taxon>Fungi</taxon>
        <taxon>Dikarya</taxon>
        <taxon>Ascomycota</taxon>
        <taxon>Pezizomycotina</taxon>
        <taxon>Leotiomycetes</taxon>
        <taxon>Helotiales</taxon>
        <taxon>Helotiales incertae sedis</taxon>
        <taxon>Amylocarpus</taxon>
    </lineage>
</organism>
<dbReference type="GO" id="GO:0005524">
    <property type="term" value="F:ATP binding"/>
    <property type="evidence" value="ECO:0007669"/>
    <property type="project" value="UniProtKB-KW"/>
</dbReference>
<keyword evidence="5" id="KW-1185">Reference proteome</keyword>
<dbReference type="SUPFAM" id="SSF52540">
    <property type="entry name" value="P-loop containing nucleoside triphosphate hydrolases"/>
    <property type="match status" value="1"/>
</dbReference>
<accession>A0A9P8C0V1</accession>
<dbReference type="GO" id="GO:0006281">
    <property type="term" value="P:DNA repair"/>
    <property type="evidence" value="ECO:0007669"/>
    <property type="project" value="TreeGrafter"/>
</dbReference>
<comment type="caution">
    <text evidence="4">The sequence shown here is derived from an EMBL/GenBank/DDBJ whole genome shotgun (WGS) entry which is preliminary data.</text>
</comment>
<evidence type="ECO:0000256" key="1">
    <source>
        <dbReference type="ARBA" id="ARBA00022741"/>
    </source>
</evidence>
<evidence type="ECO:0008006" key="6">
    <source>
        <dbReference type="Google" id="ProtNLM"/>
    </source>
</evidence>
<evidence type="ECO:0000256" key="3">
    <source>
        <dbReference type="ARBA" id="ARBA00022840"/>
    </source>
</evidence>
<evidence type="ECO:0000313" key="5">
    <source>
        <dbReference type="Proteomes" id="UP000824998"/>
    </source>
</evidence>
<dbReference type="PANTHER" id="PTHR45626">
    <property type="entry name" value="TRANSCRIPTION TERMINATION FACTOR 2-RELATED"/>
    <property type="match status" value="1"/>
</dbReference>
<proteinExistence type="predicted"/>
<protein>
    <recommendedName>
        <fullName evidence="6">Helicase C-terminal domain-containing protein</fullName>
    </recommendedName>
</protein>
<evidence type="ECO:0000313" key="4">
    <source>
        <dbReference type="EMBL" id="KAG9229783.1"/>
    </source>
</evidence>
<dbReference type="GO" id="GO:0016787">
    <property type="term" value="F:hydrolase activity"/>
    <property type="evidence" value="ECO:0007669"/>
    <property type="project" value="UniProtKB-KW"/>
</dbReference>
<keyword evidence="3" id="KW-0067">ATP-binding</keyword>
<name>A0A9P8C0V1_9HELO</name>